<reference evidence="1 2" key="1">
    <citation type="submission" date="2021-03" db="EMBL/GenBank/DDBJ databases">
        <title>Actinomadura violae sp. nov., isolated from lichen in Thailand.</title>
        <authorList>
            <person name="Kanchanasin P."/>
            <person name="Saeng-In P."/>
            <person name="Phongsopitanun W."/>
            <person name="Yuki M."/>
            <person name="Kudo T."/>
            <person name="Ohkuma M."/>
            <person name="Tanasupawat S."/>
        </authorList>
    </citation>
    <scope>NUCLEOTIDE SEQUENCE [LARGE SCALE GENOMIC DNA]</scope>
    <source>
        <strain evidence="1 2">LCR2-06</strain>
    </source>
</reference>
<dbReference type="RefSeq" id="WP_208243985.1">
    <property type="nucleotide sequence ID" value="NZ_JAGEPF010000014.1"/>
</dbReference>
<comment type="caution">
    <text evidence="1">The sequence shown here is derived from an EMBL/GenBank/DDBJ whole genome shotgun (WGS) entry which is preliminary data.</text>
</comment>
<protein>
    <recommendedName>
        <fullName evidence="3">Knr4/Smi1-like domain-containing protein</fullName>
    </recommendedName>
</protein>
<evidence type="ECO:0000313" key="2">
    <source>
        <dbReference type="Proteomes" id="UP000680206"/>
    </source>
</evidence>
<sequence>MDYRADERRREPPVIWIDADLETDFLLAADFRSFVQGLVPAAGFEG</sequence>
<name>A0ABS3RX41_9ACTN</name>
<gene>
    <name evidence="1" type="ORF">J4709_23805</name>
</gene>
<organism evidence="1 2">
    <name type="scientific">Actinomadura violacea</name>
    <dbReference type="NCBI Taxonomy" id="2819934"/>
    <lineage>
        <taxon>Bacteria</taxon>
        <taxon>Bacillati</taxon>
        <taxon>Actinomycetota</taxon>
        <taxon>Actinomycetes</taxon>
        <taxon>Streptosporangiales</taxon>
        <taxon>Thermomonosporaceae</taxon>
        <taxon>Actinomadura</taxon>
    </lineage>
</organism>
<dbReference type="EMBL" id="JAGEPF010000014">
    <property type="protein sequence ID" value="MBO2460614.1"/>
    <property type="molecule type" value="Genomic_DNA"/>
</dbReference>
<evidence type="ECO:0000313" key="1">
    <source>
        <dbReference type="EMBL" id="MBO2460614.1"/>
    </source>
</evidence>
<keyword evidence="2" id="KW-1185">Reference proteome</keyword>
<accession>A0ABS3RX41</accession>
<proteinExistence type="predicted"/>
<evidence type="ECO:0008006" key="3">
    <source>
        <dbReference type="Google" id="ProtNLM"/>
    </source>
</evidence>
<dbReference type="Proteomes" id="UP000680206">
    <property type="component" value="Unassembled WGS sequence"/>
</dbReference>